<evidence type="ECO:0000256" key="1">
    <source>
        <dbReference type="SAM" id="MobiDB-lite"/>
    </source>
</evidence>
<keyword evidence="3" id="KW-1185">Reference proteome</keyword>
<sequence length="293" mass="33681">MTASSSRVIPTPHADNQGEGHPRGAPLRWHPTKLNLYDPGVRSAKGFSVLPEVYFSGSKNVQEFLQGIQNQIRLLEIPSDLSCAYLKGHLLGRVQDCYQIFRPQANRPERVNRDLEQMIASYVNDQHDTWDQFLREFAYAIRTAVNETMGKTLTELFLVRKFIISFQKLMMVSDGTEFAVGQYVNIVLLQIFGYCLMKLDETQRSPPGSWSEPSGKLKRRRKENVGYKRSRESGSGGTQRKINKGLEDRVTKRELASNYNNDSTKFRKKRPYRRNSNAQNKWVQPQTNKMSKG</sequence>
<feature type="region of interest" description="Disordered" evidence="1">
    <location>
        <begin position="1"/>
        <end position="28"/>
    </location>
</feature>
<dbReference type="AlphaFoldDB" id="A0A8X6SZQ1"/>
<organism evidence="2 3">
    <name type="scientific">Trichonephila clavipes</name>
    <name type="common">Golden silk orbweaver</name>
    <name type="synonym">Nephila clavipes</name>
    <dbReference type="NCBI Taxonomy" id="2585209"/>
    <lineage>
        <taxon>Eukaryota</taxon>
        <taxon>Metazoa</taxon>
        <taxon>Ecdysozoa</taxon>
        <taxon>Arthropoda</taxon>
        <taxon>Chelicerata</taxon>
        <taxon>Arachnida</taxon>
        <taxon>Araneae</taxon>
        <taxon>Araneomorphae</taxon>
        <taxon>Entelegynae</taxon>
        <taxon>Araneoidea</taxon>
        <taxon>Nephilidae</taxon>
        <taxon>Trichonephila</taxon>
    </lineage>
</organism>
<feature type="compositionally biased region" description="Polar residues" evidence="1">
    <location>
        <begin position="274"/>
        <end position="293"/>
    </location>
</feature>
<dbReference type="EMBL" id="BMAU01021357">
    <property type="protein sequence ID" value="GFY21136.1"/>
    <property type="molecule type" value="Genomic_DNA"/>
</dbReference>
<dbReference type="Proteomes" id="UP000887159">
    <property type="component" value="Unassembled WGS sequence"/>
</dbReference>
<gene>
    <name evidence="2" type="primary">NCL1_59947</name>
    <name evidence="2" type="ORF">TNCV_3991801</name>
</gene>
<evidence type="ECO:0000313" key="3">
    <source>
        <dbReference type="Proteomes" id="UP000887159"/>
    </source>
</evidence>
<reference evidence="2" key="1">
    <citation type="submission" date="2020-08" db="EMBL/GenBank/DDBJ databases">
        <title>Multicomponent nature underlies the extraordinary mechanical properties of spider dragline silk.</title>
        <authorList>
            <person name="Kono N."/>
            <person name="Nakamura H."/>
            <person name="Mori M."/>
            <person name="Yoshida Y."/>
            <person name="Ohtoshi R."/>
            <person name="Malay A.D."/>
            <person name="Moran D.A.P."/>
            <person name="Tomita M."/>
            <person name="Numata K."/>
            <person name="Arakawa K."/>
        </authorList>
    </citation>
    <scope>NUCLEOTIDE SEQUENCE</scope>
</reference>
<evidence type="ECO:0000313" key="2">
    <source>
        <dbReference type="EMBL" id="GFY21136.1"/>
    </source>
</evidence>
<comment type="caution">
    <text evidence="2">The sequence shown here is derived from an EMBL/GenBank/DDBJ whole genome shotgun (WGS) entry which is preliminary data.</text>
</comment>
<dbReference type="Gene3D" id="3.30.420.10">
    <property type="entry name" value="Ribonuclease H-like superfamily/Ribonuclease H"/>
    <property type="match status" value="1"/>
</dbReference>
<feature type="compositionally biased region" description="Basic and acidic residues" evidence="1">
    <location>
        <begin position="244"/>
        <end position="255"/>
    </location>
</feature>
<feature type="compositionally biased region" description="Basic and acidic residues" evidence="1">
    <location>
        <begin position="223"/>
        <end position="232"/>
    </location>
</feature>
<dbReference type="GO" id="GO:0003676">
    <property type="term" value="F:nucleic acid binding"/>
    <property type="evidence" value="ECO:0007669"/>
    <property type="project" value="InterPro"/>
</dbReference>
<dbReference type="InterPro" id="IPR036397">
    <property type="entry name" value="RNaseH_sf"/>
</dbReference>
<accession>A0A8X6SZQ1</accession>
<protein>
    <submittedName>
        <fullName evidence="2">Uncharacterized protein</fullName>
    </submittedName>
</protein>
<feature type="region of interest" description="Disordered" evidence="1">
    <location>
        <begin position="203"/>
        <end position="293"/>
    </location>
</feature>
<name>A0A8X6SZQ1_TRICX</name>
<proteinExistence type="predicted"/>